<dbReference type="EnsemblProtists" id="EOD11075">
    <property type="protein sequence ID" value="EOD11075"/>
    <property type="gene ID" value="EMIHUDRAFT_452485"/>
</dbReference>
<keyword evidence="3" id="KW-0963">Cytoplasm</keyword>
<evidence type="ECO:0000313" key="12">
    <source>
        <dbReference type="EnsemblProtists" id="EOD11075"/>
    </source>
</evidence>
<dbReference type="RefSeq" id="XP_005763504.1">
    <property type="nucleotide sequence ID" value="XM_005763447.1"/>
</dbReference>
<evidence type="ECO:0000256" key="7">
    <source>
        <dbReference type="ARBA" id="ARBA00022801"/>
    </source>
</evidence>
<proteinExistence type="inferred from homology"/>
<reference evidence="13" key="1">
    <citation type="journal article" date="2013" name="Nature">
        <title>Pan genome of the phytoplankton Emiliania underpins its global distribution.</title>
        <authorList>
            <person name="Read B.A."/>
            <person name="Kegel J."/>
            <person name="Klute M.J."/>
            <person name="Kuo A."/>
            <person name="Lefebvre S.C."/>
            <person name="Maumus F."/>
            <person name="Mayer C."/>
            <person name="Miller J."/>
            <person name="Monier A."/>
            <person name="Salamov A."/>
            <person name="Young J."/>
            <person name="Aguilar M."/>
            <person name="Claverie J.M."/>
            <person name="Frickenhaus S."/>
            <person name="Gonzalez K."/>
            <person name="Herman E.K."/>
            <person name="Lin Y.C."/>
            <person name="Napier J."/>
            <person name="Ogata H."/>
            <person name="Sarno A.F."/>
            <person name="Shmutz J."/>
            <person name="Schroeder D."/>
            <person name="de Vargas C."/>
            <person name="Verret F."/>
            <person name="von Dassow P."/>
            <person name="Valentin K."/>
            <person name="Van de Peer Y."/>
            <person name="Wheeler G."/>
            <person name="Dacks J.B."/>
            <person name="Delwiche C.F."/>
            <person name="Dyhrman S.T."/>
            <person name="Glockner G."/>
            <person name="John U."/>
            <person name="Richards T."/>
            <person name="Worden A.Z."/>
            <person name="Zhang X."/>
            <person name="Grigoriev I.V."/>
            <person name="Allen A.E."/>
            <person name="Bidle K."/>
            <person name="Borodovsky M."/>
            <person name="Bowler C."/>
            <person name="Brownlee C."/>
            <person name="Cock J.M."/>
            <person name="Elias M."/>
            <person name="Gladyshev V.N."/>
            <person name="Groth M."/>
            <person name="Guda C."/>
            <person name="Hadaegh A."/>
            <person name="Iglesias-Rodriguez M.D."/>
            <person name="Jenkins J."/>
            <person name="Jones B.M."/>
            <person name="Lawson T."/>
            <person name="Leese F."/>
            <person name="Lindquist E."/>
            <person name="Lobanov A."/>
            <person name="Lomsadze A."/>
            <person name="Malik S.B."/>
            <person name="Marsh M.E."/>
            <person name="Mackinder L."/>
            <person name="Mock T."/>
            <person name="Mueller-Roeber B."/>
            <person name="Pagarete A."/>
            <person name="Parker M."/>
            <person name="Probert I."/>
            <person name="Quesneville H."/>
            <person name="Raines C."/>
            <person name="Rensing S.A."/>
            <person name="Riano-Pachon D.M."/>
            <person name="Richier S."/>
            <person name="Rokitta S."/>
            <person name="Shiraiwa Y."/>
            <person name="Soanes D.M."/>
            <person name="van der Giezen M."/>
            <person name="Wahlund T.M."/>
            <person name="Williams B."/>
            <person name="Wilson W."/>
            <person name="Wolfe G."/>
            <person name="Wurch L.L."/>
        </authorList>
    </citation>
    <scope>NUCLEOTIDE SEQUENCE</scope>
</reference>
<evidence type="ECO:0000256" key="2">
    <source>
        <dbReference type="ARBA" id="ARBA00009262"/>
    </source>
</evidence>
<evidence type="ECO:0000256" key="3">
    <source>
        <dbReference type="ARBA" id="ARBA00022490"/>
    </source>
</evidence>
<dbReference type="GeneID" id="17257329"/>
<dbReference type="Proteomes" id="UP000013827">
    <property type="component" value="Unassembled WGS sequence"/>
</dbReference>
<keyword evidence="4" id="KW-0540">Nuclease</keyword>
<evidence type="ECO:0000256" key="9">
    <source>
        <dbReference type="ARBA" id="ARBA00023054"/>
    </source>
</evidence>
<dbReference type="PaxDb" id="2903-EOD11075"/>
<protein>
    <recommendedName>
        <fullName evidence="11">VLRF1 domain-containing protein</fullName>
    </recommendedName>
</protein>
<evidence type="ECO:0000256" key="4">
    <source>
        <dbReference type="ARBA" id="ARBA00022722"/>
    </source>
</evidence>
<evidence type="ECO:0000259" key="11">
    <source>
        <dbReference type="Pfam" id="PF18826"/>
    </source>
</evidence>
<keyword evidence="9" id="KW-0175">Coiled coil</keyword>
<dbReference type="STRING" id="2903.R1D9A5"/>
<keyword evidence="6" id="KW-0255">Endonuclease</keyword>
<evidence type="ECO:0000256" key="8">
    <source>
        <dbReference type="ARBA" id="ARBA00023043"/>
    </source>
</evidence>
<feature type="domain" description="VLRF1" evidence="11">
    <location>
        <begin position="227"/>
        <end position="264"/>
    </location>
</feature>
<name>A0A0D3IIJ0_EMIH1</name>
<dbReference type="AlphaFoldDB" id="A0A0D3IIJ0"/>
<organism evidence="12 13">
    <name type="scientific">Emiliania huxleyi (strain CCMP1516)</name>
    <dbReference type="NCBI Taxonomy" id="280463"/>
    <lineage>
        <taxon>Eukaryota</taxon>
        <taxon>Haptista</taxon>
        <taxon>Haptophyta</taxon>
        <taxon>Prymnesiophyceae</taxon>
        <taxon>Isochrysidales</taxon>
        <taxon>Noelaerhabdaceae</taxon>
        <taxon>Emiliania</taxon>
    </lineage>
</organism>
<dbReference type="InterPro" id="IPR041175">
    <property type="entry name" value="VLRF1/Vms1"/>
</dbReference>
<dbReference type="Pfam" id="PF18826">
    <property type="entry name" value="bVLRF1"/>
    <property type="match status" value="1"/>
</dbReference>
<sequence>MLAYTSRWRRKSLKLGVAAALHTAFPAGLAADLYALMQWWHSLLSADPISLDPLCDLPYPPFVLSADLTQRSDNDYFDGHILALYLVSTGQFTHPVSRRQITREECAALDRIIRSPAITQLRAEAALVLQALFRGEGAGPGSRQPEPVPRWEGGLAVLDDDDAPSHAENVSAYVQSTDRKLRPLLAFRDSLGGHYVVHRAVLCGACQEPALLLRQLASARLASPVWAGGRQSSADGAKHISSAGSSLRRHHEAELAREARELLFALACADYIAPDASEEVLANAAIAAAAAAPDAEAERGHRPKAHVLKVRRWKPMLHDAAAAGDAAKVGELLAGGEDPTLRHIAFGFKVPYDVSADGATRDAFRRFCGASPGAWNWERAHVPSGLTEAAEEERREAAHGEAVVEAQAQLAALTCPRRVALRARRRRAAEASLRLGGLSEAQRRFLLGEDWQFAVAAPAANAASTPREDTAGMAGEEAATSVALSYRGATVHVSVLPGGRVSGLFEQTARAFDLPPERYGLKLLHKGKALAPDATVGLALSGAAAPKLMVLASATDAVRQLQAAKSDTSVASFAAEHGSRKGKVPVVAGPRRGRKS</sequence>
<dbReference type="PANTHER" id="PTHR16036:SF2">
    <property type="entry name" value="TRNA ENDONUCLEASE ANKZF1"/>
    <property type="match status" value="1"/>
</dbReference>
<evidence type="ECO:0000256" key="10">
    <source>
        <dbReference type="SAM" id="MobiDB-lite"/>
    </source>
</evidence>
<keyword evidence="7" id="KW-0378">Hydrolase</keyword>
<keyword evidence="13" id="KW-1185">Reference proteome</keyword>
<evidence type="ECO:0000256" key="5">
    <source>
        <dbReference type="ARBA" id="ARBA00022737"/>
    </source>
</evidence>
<reference evidence="12" key="2">
    <citation type="submission" date="2024-10" db="UniProtKB">
        <authorList>
            <consortium name="EnsemblProtists"/>
        </authorList>
    </citation>
    <scope>IDENTIFICATION</scope>
</reference>
<accession>A0A0D3IIJ0</accession>
<dbReference type="HOGENOM" id="CLU_458174_0_0_1"/>
<dbReference type="PANTHER" id="PTHR16036">
    <property type="entry name" value="ANKYRIN REPEAT AND ZINC FINGER DOMAIN-CONTAINING PROTEIN 1"/>
    <property type="match status" value="1"/>
</dbReference>
<dbReference type="KEGG" id="ehx:EMIHUDRAFT_452485"/>
<dbReference type="GO" id="GO:0036503">
    <property type="term" value="P:ERAD pathway"/>
    <property type="evidence" value="ECO:0007669"/>
    <property type="project" value="TreeGrafter"/>
</dbReference>
<comment type="subcellular location">
    <subcellularLocation>
        <location evidence="1">Cytoplasm</location>
    </subcellularLocation>
</comment>
<evidence type="ECO:0000256" key="1">
    <source>
        <dbReference type="ARBA" id="ARBA00004496"/>
    </source>
</evidence>
<feature type="region of interest" description="Disordered" evidence="10">
    <location>
        <begin position="574"/>
        <end position="596"/>
    </location>
</feature>
<evidence type="ECO:0000313" key="13">
    <source>
        <dbReference type="Proteomes" id="UP000013827"/>
    </source>
</evidence>
<keyword evidence="5" id="KW-0677">Repeat</keyword>
<comment type="similarity">
    <text evidence="2">Belongs to the ANKZF1/VMS1 family.</text>
</comment>
<keyword evidence="8" id="KW-0040">ANK repeat</keyword>
<evidence type="ECO:0000256" key="6">
    <source>
        <dbReference type="ARBA" id="ARBA00022759"/>
    </source>
</evidence>
<dbReference type="InterPro" id="IPR047139">
    <property type="entry name" value="ANKZ1/VMS1"/>
</dbReference>